<feature type="domain" description="TIR" evidence="2">
    <location>
        <begin position="14"/>
        <end position="87"/>
    </location>
</feature>
<evidence type="ECO:0000256" key="1">
    <source>
        <dbReference type="ARBA" id="ARBA00023027"/>
    </source>
</evidence>
<dbReference type="Gene3D" id="3.40.50.10140">
    <property type="entry name" value="Toll/interleukin-1 receptor homology (TIR) domain"/>
    <property type="match status" value="1"/>
</dbReference>
<dbReference type="InterPro" id="IPR035897">
    <property type="entry name" value="Toll_tir_struct_dom_sf"/>
</dbReference>
<dbReference type="SUPFAM" id="SSF52200">
    <property type="entry name" value="Toll/Interleukin receptor TIR domain"/>
    <property type="match status" value="1"/>
</dbReference>
<evidence type="ECO:0000259" key="2">
    <source>
        <dbReference type="PROSITE" id="PS50104"/>
    </source>
</evidence>
<name>A0A0A0LFS0_CUCSA</name>
<protein>
    <recommendedName>
        <fullName evidence="2">TIR domain-containing protein</fullName>
    </recommendedName>
</protein>
<reference evidence="3 4" key="4">
    <citation type="journal article" date="2011" name="BMC Genomics">
        <title>RNA-Seq improves annotation of protein-coding genes in the cucumber genome.</title>
        <authorList>
            <person name="Li Z."/>
            <person name="Zhang Z."/>
            <person name="Yan P."/>
            <person name="Huang S."/>
            <person name="Fei Z."/>
            <person name="Lin K."/>
        </authorList>
    </citation>
    <scope>NUCLEOTIDE SEQUENCE [LARGE SCALE GENOMIC DNA]</scope>
    <source>
        <strain evidence="4">cv. 9930</strain>
    </source>
</reference>
<accession>A0A0A0LFS0</accession>
<evidence type="ECO:0000313" key="4">
    <source>
        <dbReference type="Proteomes" id="UP000029981"/>
    </source>
</evidence>
<dbReference type="AlphaFoldDB" id="A0A0A0LFS0"/>
<evidence type="ECO:0000313" key="3">
    <source>
        <dbReference type="EMBL" id="KGN60900.1"/>
    </source>
</evidence>
<proteinExistence type="predicted"/>
<organism evidence="3 4">
    <name type="scientific">Cucumis sativus</name>
    <name type="common">Cucumber</name>
    <dbReference type="NCBI Taxonomy" id="3659"/>
    <lineage>
        <taxon>Eukaryota</taxon>
        <taxon>Viridiplantae</taxon>
        <taxon>Streptophyta</taxon>
        <taxon>Embryophyta</taxon>
        <taxon>Tracheophyta</taxon>
        <taxon>Spermatophyta</taxon>
        <taxon>Magnoliopsida</taxon>
        <taxon>eudicotyledons</taxon>
        <taxon>Gunneridae</taxon>
        <taxon>Pentapetalae</taxon>
        <taxon>rosids</taxon>
        <taxon>fabids</taxon>
        <taxon>Cucurbitales</taxon>
        <taxon>Cucurbitaceae</taxon>
        <taxon>Benincaseae</taxon>
        <taxon>Cucumis</taxon>
    </lineage>
</organism>
<keyword evidence="1" id="KW-0520">NAD</keyword>
<keyword evidence="4" id="KW-1185">Reference proteome</keyword>
<dbReference type="GO" id="GO:0005634">
    <property type="term" value="C:nucleus"/>
    <property type="evidence" value="ECO:0000318"/>
    <property type="project" value="GO_Central"/>
</dbReference>
<dbReference type="Proteomes" id="UP000029981">
    <property type="component" value="Chromosome 2"/>
</dbReference>
<dbReference type="PROSITE" id="PS50104">
    <property type="entry name" value="TIR"/>
    <property type="match status" value="1"/>
</dbReference>
<dbReference type="GO" id="GO:0007165">
    <property type="term" value="P:signal transduction"/>
    <property type="evidence" value="ECO:0000318"/>
    <property type="project" value="GO_Central"/>
</dbReference>
<sequence>MWENGSAESSTFKWSYDVCLSFRGEDTRDNFTSHLDMALRQKGVNVFIDDQLEREIQGSGSFADFLQGGSFGCTKTNWLVWRSIGQT</sequence>
<reference evidence="3 4" key="1">
    <citation type="journal article" date="2009" name="Nat. Genet.">
        <title>The genome of the cucumber, Cucumis sativus L.</title>
        <authorList>
            <person name="Huang S."/>
            <person name="Li R."/>
            <person name="Zhang Z."/>
            <person name="Li L."/>
            <person name="Gu X."/>
            <person name="Fan W."/>
            <person name="Lucas W.J."/>
            <person name="Wang X."/>
            <person name="Xie B."/>
            <person name="Ni P."/>
            <person name="Ren Y."/>
            <person name="Zhu H."/>
            <person name="Li J."/>
            <person name="Lin K."/>
            <person name="Jin W."/>
            <person name="Fei Z."/>
            <person name="Li G."/>
            <person name="Staub J."/>
            <person name="Kilian A."/>
            <person name="van der Vossen E.A."/>
            <person name="Wu Y."/>
            <person name="Guo J."/>
            <person name="He J."/>
            <person name="Jia Z."/>
            <person name="Ren Y."/>
            <person name="Tian G."/>
            <person name="Lu Y."/>
            <person name="Ruan J."/>
            <person name="Qian W."/>
            <person name="Wang M."/>
            <person name="Huang Q."/>
            <person name="Li B."/>
            <person name="Xuan Z."/>
            <person name="Cao J."/>
            <person name="Asan"/>
            <person name="Wu Z."/>
            <person name="Zhang J."/>
            <person name="Cai Q."/>
            <person name="Bai Y."/>
            <person name="Zhao B."/>
            <person name="Han Y."/>
            <person name="Li Y."/>
            <person name="Li X."/>
            <person name="Wang S."/>
            <person name="Shi Q."/>
            <person name="Liu S."/>
            <person name="Cho W.K."/>
            <person name="Kim J.Y."/>
            <person name="Xu Y."/>
            <person name="Heller-Uszynska K."/>
            <person name="Miao H."/>
            <person name="Cheng Z."/>
            <person name="Zhang S."/>
            <person name="Wu J."/>
            <person name="Yang Y."/>
            <person name="Kang H."/>
            <person name="Li M."/>
            <person name="Liang H."/>
            <person name="Ren X."/>
            <person name="Shi Z."/>
            <person name="Wen M."/>
            <person name="Jian M."/>
            <person name="Yang H."/>
            <person name="Zhang G."/>
            <person name="Yang Z."/>
            <person name="Chen R."/>
            <person name="Liu S."/>
            <person name="Li J."/>
            <person name="Ma L."/>
            <person name="Liu H."/>
            <person name="Zhou Y."/>
            <person name="Zhao J."/>
            <person name="Fang X."/>
            <person name="Li G."/>
            <person name="Fang L."/>
            <person name="Li Y."/>
            <person name="Liu D."/>
            <person name="Zheng H."/>
            <person name="Zhang Y."/>
            <person name="Qin N."/>
            <person name="Li Z."/>
            <person name="Yang G."/>
            <person name="Yang S."/>
            <person name="Bolund L."/>
            <person name="Kristiansen K."/>
            <person name="Zheng H."/>
            <person name="Li S."/>
            <person name="Zhang X."/>
            <person name="Yang H."/>
            <person name="Wang J."/>
            <person name="Sun R."/>
            <person name="Zhang B."/>
            <person name="Jiang S."/>
            <person name="Wang J."/>
            <person name="Du Y."/>
            <person name="Li S."/>
        </authorList>
    </citation>
    <scope>NUCLEOTIDE SEQUENCE [LARGE SCALE GENOMIC DNA]</scope>
    <source>
        <strain evidence="4">cv. 9930</strain>
    </source>
</reference>
<reference evidence="3 4" key="2">
    <citation type="journal article" date="2009" name="PLoS ONE">
        <title>An integrated genetic and cytogenetic map of the cucumber genome.</title>
        <authorList>
            <person name="Ren Y."/>
            <person name="Zhang Z."/>
            <person name="Liu J."/>
            <person name="Staub J.E."/>
            <person name="Han Y."/>
            <person name="Cheng Z."/>
            <person name="Li X."/>
            <person name="Lu J."/>
            <person name="Miao H."/>
            <person name="Kang H."/>
            <person name="Xie B."/>
            <person name="Gu X."/>
            <person name="Wang X."/>
            <person name="Du Y."/>
            <person name="Jin W."/>
            <person name="Huang S."/>
        </authorList>
    </citation>
    <scope>NUCLEOTIDE SEQUENCE [LARGE SCALE GENOMIC DNA]</scope>
    <source>
        <strain evidence="4">cv. 9930</strain>
    </source>
</reference>
<dbReference type="EMBL" id="CM002923">
    <property type="protein sequence ID" value="KGN60900.1"/>
    <property type="molecule type" value="Genomic_DNA"/>
</dbReference>
<dbReference type="InterPro" id="IPR000157">
    <property type="entry name" value="TIR_dom"/>
</dbReference>
<dbReference type="Gramene" id="KGN60900">
    <property type="protein sequence ID" value="KGN60900"/>
    <property type="gene ID" value="Csa_2G021710"/>
</dbReference>
<dbReference type="PANTHER" id="PTHR32009">
    <property type="entry name" value="TMV RESISTANCE PROTEIN N-LIKE"/>
    <property type="match status" value="1"/>
</dbReference>
<reference evidence="3 4" key="3">
    <citation type="journal article" date="2010" name="BMC Genomics">
        <title>Transcriptome sequencing and comparative analysis of cucumber flowers with different sex types.</title>
        <authorList>
            <person name="Guo S."/>
            <person name="Zheng Y."/>
            <person name="Joung J.G."/>
            <person name="Liu S."/>
            <person name="Zhang Z."/>
            <person name="Crasta O.R."/>
            <person name="Sobral B.W."/>
            <person name="Xu Y."/>
            <person name="Huang S."/>
            <person name="Fei Z."/>
        </authorList>
    </citation>
    <scope>NUCLEOTIDE SEQUENCE [LARGE SCALE GENOMIC DNA]</scope>
    <source>
        <strain evidence="4">cv. 9930</strain>
    </source>
</reference>
<dbReference type="Pfam" id="PF01582">
    <property type="entry name" value="TIR"/>
    <property type="match status" value="1"/>
</dbReference>
<gene>
    <name evidence="3" type="ORF">Csa_2G021710</name>
</gene>
<dbReference type="PANTHER" id="PTHR32009:SF146">
    <property type="entry name" value="TIR DOMAIN-CONTAINING PROTEIN"/>
    <property type="match status" value="1"/>
</dbReference>